<proteinExistence type="predicted"/>
<evidence type="ECO:0000256" key="2">
    <source>
        <dbReference type="ARBA" id="ARBA00023315"/>
    </source>
</evidence>
<dbReference type="PANTHER" id="PTHR10434:SF11">
    <property type="entry name" value="1-ACYL-SN-GLYCEROL-3-PHOSPHATE ACYLTRANSFERASE"/>
    <property type="match status" value="1"/>
</dbReference>
<comment type="caution">
    <text evidence="4">The sequence shown here is derived from an EMBL/GenBank/DDBJ whole genome shotgun (WGS) entry which is preliminary data.</text>
</comment>
<evidence type="ECO:0000313" key="5">
    <source>
        <dbReference type="Proteomes" id="UP001596297"/>
    </source>
</evidence>
<dbReference type="Proteomes" id="UP001596297">
    <property type="component" value="Unassembled WGS sequence"/>
</dbReference>
<name>A0ABW1YCG2_9DEIO</name>
<evidence type="ECO:0000259" key="3">
    <source>
        <dbReference type="SMART" id="SM00563"/>
    </source>
</evidence>
<dbReference type="SUPFAM" id="SSF69593">
    <property type="entry name" value="Glycerol-3-phosphate (1)-acyltransferase"/>
    <property type="match status" value="1"/>
</dbReference>
<dbReference type="PANTHER" id="PTHR10434">
    <property type="entry name" value="1-ACYL-SN-GLYCEROL-3-PHOSPHATE ACYLTRANSFERASE"/>
    <property type="match status" value="1"/>
</dbReference>
<accession>A0ABW1YCG2</accession>
<gene>
    <name evidence="4" type="ORF">ACFP81_08125</name>
</gene>
<reference evidence="5" key="1">
    <citation type="journal article" date="2019" name="Int. J. Syst. Evol. Microbiol.">
        <title>The Global Catalogue of Microorganisms (GCM) 10K type strain sequencing project: providing services to taxonomists for standard genome sequencing and annotation.</title>
        <authorList>
            <consortium name="The Broad Institute Genomics Platform"/>
            <consortium name="The Broad Institute Genome Sequencing Center for Infectious Disease"/>
            <person name="Wu L."/>
            <person name="Ma J."/>
        </authorList>
    </citation>
    <scope>NUCLEOTIDE SEQUENCE [LARGE SCALE GENOMIC DNA]</scope>
    <source>
        <strain evidence="5">CGMCC 1.15772</strain>
    </source>
</reference>
<dbReference type="Pfam" id="PF01553">
    <property type="entry name" value="Acyltransferase"/>
    <property type="match status" value="1"/>
</dbReference>
<feature type="domain" description="Phospholipid/glycerol acyltransferase" evidence="3">
    <location>
        <begin position="61"/>
        <end position="169"/>
    </location>
</feature>
<dbReference type="CDD" id="cd07989">
    <property type="entry name" value="LPLAT_AGPAT-like"/>
    <property type="match status" value="1"/>
</dbReference>
<dbReference type="GO" id="GO:0016746">
    <property type="term" value="F:acyltransferase activity"/>
    <property type="evidence" value="ECO:0007669"/>
    <property type="project" value="UniProtKB-KW"/>
</dbReference>
<evidence type="ECO:0000256" key="1">
    <source>
        <dbReference type="ARBA" id="ARBA00022679"/>
    </source>
</evidence>
<dbReference type="EMBL" id="JBHSWD010000001">
    <property type="protein sequence ID" value="MFC6591973.1"/>
    <property type="molecule type" value="Genomic_DNA"/>
</dbReference>
<keyword evidence="5" id="KW-1185">Reference proteome</keyword>
<evidence type="ECO:0000313" key="4">
    <source>
        <dbReference type="EMBL" id="MFC6591973.1"/>
    </source>
</evidence>
<keyword evidence="2 4" id="KW-0012">Acyltransferase</keyword>
<dbReference type="RefSeq" id="WP_380082988.1">
    <property type="nucleotide sequence ID" value="NZ_JBHSWD010000001.1"/>
</dbReference>
<organism evidence="4 5">
    <name type="scientific">Deinococcus lacus</name>
    <dbReference type="NCBI Taxonomy" id="392561"/>
    <lineage>
        <taxon>Bacteria</taxon>
        <taxon>Thermotogati</taxon>
        <taxon>Deinococcota</taxon>
        <taxon>Deinococci</taxon>
        <taxon>Deinococcales</taxon>
        <taxon>Deinococcaceae</taxon>
        <taxon>Deinococcus</taxon>
    </lineage>
</organism>
<dbReference type="InterPro" id="IPR002123">
    <property type="entry name" value="Plipid/glycerol_acylTrfase"/>
</dbReference>
<dbReference type="SMART" id="SM00563">
    <property type="entry name" value="PlsC"/>
    <property type="match status" value="1"/>
</dbReference>
<sequence>MSDEALGSLRAVPGSSAGGAPEVNPAVYRLVVGVTYLPVLLQGGHLEVHGHEYVPPPGQALIVAGNHRSALDPFLIARALPGHHLQFIAKKELFVPVLGPIIRAGGSFPVDRDAHDVGAVRTSLKILGRGGTVGIFPEGTRGGGEIHGGVAIMAFRGRAPVLPVGLRRSGTRWVVRFGPVLEPVGQVRELTARLGQELGRLAAPYGRPCSDLPTYGSPEVASGAV</sequence>
<keyword evidence="1" id="KW-0808">Transferase</keyword>
<protein>
    <submittedName>
        <fullName evidence="4">Lysophospholipid acyltransferase family protein</fullName>
    </submittedName>
</protein>